<name>G0QZD4_ICHMU</name>
<keyword evidence="1" id="KW-0472">Membrane</keyword>
<feature type="transmembrane region" description="Helical" evidence="1">
    <location>
        <begin position="66"/>
        <end position="84"/>
    </location>
</feature>
<proteinExistence type="predicted"/>
<dbReference type="AlphaFoldDB" id="G0QZD4"/>
<protein>
    <submittedName>
        <fullName evidence="2">Uncharacterized protein</fullName>
    </submittedName>
</protein>
<gene>
    <name evidence="2" type="ORF">IMG5_155870</name>
</gene>
<evidence type="ECO:0000313" key="3">
    <source>
        <dbReference type="Proteomes" id="UP000008983"/>
    </source>
</evidence>
<keyword evidence="1" id="KW-0812">Transmembrane</keyword>
<dbReference type="RefSeq" id="XP_004030673.1">
    <property type="nucleotide sequence ID" value="XM_004030625.1"/>
</dbReference>
<keyword evidence="1" id="KW-1133">Transmembrane helix</keyword>
<accession>G0QZD4</accession>
<feature type="transmembrane region" description="Helical" evidence="1">
    <location>
        <begin position="34"/>
        <end position="51"/>
    </location>
</feature>
<dbReference type="GeneID" id="14905538"/>
<evidence type="ECO:0000313" key="2">
    <source>
        <dbReference type="EMBL" id="EGR29437.1"/>
    </source>
</evidence>
<dbReference type="EMBL" id="GL984144">
    <property type="protein sequence ID" value="EGR29437.1"/>
    <property type="molecule type" value="Genomic_DNA"/>
</dbReference>
<reference evidence="2 3" key="1">
    <citation type="submission" date="2011-07" db="EMBL/GenBank/DDBJ databases">
        <authorList>
            <person name="Coyne R."/>
            <person name="Brami D."/>
            <person name="Johnson J."/>
            <person name="Hostetler J."/>
            <person name="Hannick L."/>
            <person name="Clark T."/>
            <person name="Cassidy-Hanley D."/>
            <person name="Inman J."/>
        </authorList>
    </citation>
    <scope>NUCLEOTIDE SEQUENCE [LARGE SCALE GENOMIC DNA]</scope>
    <source>
        <strain evidence="2 3">G5</strain>
    </source>
</reference>
<dbReference type="OrthoDB" id="192629at2759"/>
<keyword evidence="3" id="KW-1185">Reference proteome</keyword>
<dbReference type="Proteomes" id="UP000008983">
    <property type="component" value="Unassembled WGS sequence"/>
</dbReference>
<dbReference type="InParanoid" id="G0QZD4"/>
<evidence type="ECO:0000256" key="1">
    <source>
        <dbReference type="SAM" id="Phobius"/>
    </source>
</evidence>
<sequence length="88" mass="9564">MKGKRINVVPAPEPGDVQWINLQVSTNSKIIRRIITPLVVSALLVGLTLLVNDEQNNQSYIASGGLVPRVTSIMITNAIVPIIMEFPS</sequence>
<organism evidence="2 3">
    <name type="scientific">Ichthyophthirius multifiliis</name>
    <name type="common">White spot disease agent</name>
    <name type="synonym">Ich</name>
    <dbReference type="NCBI Taxonomy" id="5932"/>
    <lineage>
        <taxon>Eukaryota</taxon>
        <taxon>Sar</taxon>
        <taxon>Alveolata</taxon>
        <taxon>Ciliophora</taxon>
        <taxon>Intramacronucleata</taxon>
        <taxon>Oligohymenophorea</taxon>
        <taxon>Hymenostomatida</taxon>
        <taxon>Ophryoglenina</taxon>
        <taxon>Ichthyophthirius</taxon>
    </lineage>
</organism>